<dbReference type="WBParaSite" id="L893_g27420.t1">
    <property type="protein sequence ID" value="L893_g27420.t1"/>
    <property type="gene ID" value="L893_g27420"/>
</dbReference>
<dbReference type="SUPFAM" id="SSF57850">
    <property type="entry name" value="RING/U-box"/>
    <property type="match status" value="1"/>
</dbReference>
<dbReference type="Proteomes" id="UP000095287">
    <property type="component" value="Unplaced"/>
</dbReference>
<evidence type="ECO:0000313" key="5">
    <source>
        <dbReference type="Proteomes" id="UP000095287"/>
    </source>
</evidence>
<dbReference type="PROSITE" id="PS50089">
    <property type="entry name" value="ZF_RING_2"/>
    <property type="match status" value="1"/>
</dbReference>
<protein>
    <submittedName>
        <fullName evidence="6">RING-type domain-containing protein</fullName>
    </submittedName>
</protein>
<organism evidence="5 6">
    <name type="scientific">Steinernema glaseri</name>
    <dbReference type="NCBI Taxonomy" id="37863"/>
    <lineage>
        <taxon>Eukaryota</taxon>
        <taxon>Metazoa</taxon>
        <taxon>Ecdysozoa</taxon>
        <taxon>Nematoda</taxon>
        <taxon>Chromadorea</taxon>
        <taxon>Rhabditida</taxon>
        <taxon>Tylenchina</taxon>
        <taxon>Panagrolaimomorpha</taxon>
        <taxon>Strongyloidoidea</taxon>
        <taxon>Steinernematidae</taxon>
        <taxon>Steinernema</taxon>
    </lineage>
</organism>
<keyword evidence="1 3" id="KW-0479">Metal-binding</keyword>
<dbReference type="GO" id="GO:0008270">
    <property type="term" value="F:zinc ion binding"/>
    <property type="evidence" value="ECO:0007669"/>
    <property type="project" value="UniProtKB-KW"/>
</dbReference>
<evidence type="ECO:0000259" key="4">
    <source>
        <dbReference type="PROSITE" id="PS50089"/>
    </source>
</evidence>
<evidence type="ECO:0000313" key="6">
    <source>
        <dbReference type="WBParaSite" id="L893_g27420.t1"/>
    </source>
</evidence>
<dbReference type="SMART" id="SM00184">
    <property type="entry name" value="RING"/>
    <property type="match status" value="1"/>
</dbReference>
<keyword evidence="5" id="KW-1185">Reference proteome</keyword>
<proteinExistence type="predicted"/>
<sequence>MTERGGQSHDALFRATLRSGRPIGNSSTPRAKQMARMSSAGLRLRYDRGVTTKRTVPVQTSKKTNKFVVSQDQVERFKKDTAEILVCAICSALLYRPMVLSPCGDKFCSSCVARLFEVTLEKDIWEADEFVPSCPTCLHPISTASTDGQTSRMLDKFLEMFPDLKPNAETCAAKDQNDFLYKSGGSIFRPPMAVNGVRFAMNVLRD</sequence>
<accession>A0A1I7ZLM5</accession>
<dbReference type="InterPro" id="IPR001841">
    <property type="entry name" value="Znf_RING"/>
</dbReference>
<dbReference type="AlphaFoldDB" id="A0A1I7ZLM5"/>
<name>A0A1I7ZLM5_9BILA</name>
<dbReference type="InterPro" id="IPR013083">
    <property type="entry name" value="Znf_RING/FYVE/PHD"/>
</dbReference>
<keyword evidence="2" id="KW-0862">Zinc</keyword>
<dbReference type="Gene3D" id="3.30.40.10">
    <property type="entry name" value="Zinc/RING finger domain, C3HC4 (zinc finger)"/>
    <property type="match status" value="1"/>
</dbReference>
<keyword evidence="1 3" id="KW-0863">Zinc-finger</keyword>
<reference evidence="6" key="1">
    <citation type="submission" date="2016-11" db="UniProtKB">
        <authorList>
            <consortium name="WormBaseParasite"/>
        </authorList>
    </citation>
    <scope>IDENTIFICATION</scope>
</reference>
<feature type="domain" description="RING-type" evidence="4">
    <location>
        <begin position="87"/>
        <end position="137"/>
    </location>
</feature>
<evidence type="ECO:0000256" key="2">
    <source>
        <dbReference type="ARBA" id="ARBA00022833"/>
    </source>
</evidence>
<dbReference type="Pfam" id="PF13923">
    <property type="entry name" value="zf-C3HC4_2"/>
    <property type="match status" value="1"/>
</dbReference>
<evidence type="ECO:0000256" key="3">
    <source>
        <dbReference type="PROSITE-ProRule" id="PRU00175"/>
    </source>
</evidence>
<evidence type="ECO:0000256" key="1">
    <source>
        <dbReference type="ARBA" id="ARBA00022771"/>
    </source>
</evidence>